<dbReference type="GO" id="GO:0032993">
    <property type="term" value="C:protein-DNA complex"/>
    <property type="evidence" value="ECO:0007669"/>
    <property type="project" value="TreeGrafter"/>
</dbReference>
<dbReference type="PANTHER" id="PTHR30346:SF30">
    <property type="entry name" value="SMALL NEUTRAL PROTEASE REGULATORY PROTEIN"/>
    <property type="match status" value="1"/>
</dbReference>
<dbReference type="GO" id="GO:0003700">
    <property type="term" value="F:DNA-binding transcription factor activity"/>
    <property type="evidence" value="ECO:0007669"/>
    <property type="project" value="InterPro"/>
</dbReference>
<dbReference type="PRINTS" id="PR00039">
    <property type="entry name" value="HTHLYSR"/>
</dbReference>
<sequence length="293" mass="31713">MELRHLRYFVAVAEELNFTRAAAKLGIGQPPLSQQIRDLETEIGSQLFHRVAHGAELTAAGIAFLAEARISLAAADHAKLAAQRAARGETGRLTLGFTASATFNPAVTTIIRQFRARWPEVALSLIEMNSNWLMEKLSRGELDVAFIRPGLEDPKDVRLKRMADEQMLVALPASHPLAAQSRVKLASLAGEPFIIFPRNMGLSLYTDILQACKEAGFELTVTQEAPQIPSVVNLVAAGLGVSIVPKSLAKIEIDGVVFRPIEGPPLVARLGIAVMKEQRSPIALNLFGLVQAS</sequence>
<dbReference type="Pfam" id="PF03466">
    <property type="entry name" value="LysR_substrate"/>
    <property type="match status" value="1"/>
</dbReference>
<dbReference type="Gene3D" id="1.10.10.10">
    <property type="entry name" value="Winged helix-like DNA-binding domain superfamily/Winged helix DNA-binding domain"/>
    <property type="match status" value="1"/>
</dbReference>
<dbReference type="InterPro" id="IPR036388">
    <property type="entry name" value="WH-like_DNA-bd_sf"/>
</dbReference>
<dbReference type="FunFam" id="1.10.10.10:FF:000001">
    <property type="entry name" value="LysR family transcriptional regulator"/>
    <property type="match status" value="1"/>
</dbReference>
<evidence type="ECO:0000313" key="8">
    <source>
        <dbReference type="EMBL" id="MBB4447502.1"/>
    </source>
</evidence>
<dbReference type="InterPro" id="IPR037410">
    <property type="entry name" value="BudR_PBP2"/>
</dbReference>
<dbReference type="InterPro" id="IPR000847">
    <property type="entry name" value="LysR_HTH_N"/>
</dbReference>
<dbReference type="PANTHER" id="PTHR30346">
    <property type="entry name" value="TRANSCRIPTIONAL DUAL REGULATOR HCAR-RELATED"/>
    <property type="match status" value="1"/>
</dbReference>
<reference evidence="9 10" key="1">
    <citation type="submission" date="2020-08" db="EMBL/GenBank/DDBJ databases">
        <title>Genomic Encyclopedia of Type Strains, Phase IV (KMG-V): Genome sequencing to study the core and pangenomes of soil and plant-associated prokaryotes.</title>
        <authorList>
            <person name="Whitman W."/>
        </authorList>
    </citation>
    <scope>NUCLEOTIDE SEQUENCE [LARGE SCALE GENOMIC DNA]</scope>
    <source>
        <strain evidence="7 10">SEMIA 444</strain>
        <strain evidence="6 9">SEMIA 448</strain>
        <strain evidence="8 11">SEMIA 452</strain>
    </source>
</reference>
<dbReference type="AlphaFoldDB" id="A0A7W6XBM9"/>
<accession>A0A7W6XBM9</accession>
<evidence type="ECO:0000256" key="2">
    <source>
        <dbReference type="ARBA" id="ARBA00023015"/>
    </source>
</evidence>
<protein>
    <submittedName>
        <fullName evidence="7">DNA-binding transcriptional LysR family regulator</fullName>
    </submittedName>
</protein>
<feature type="domain" description="HTH lysR-type" evidence="5">
    <location>
        <begin position="1"/>
        <end position="58"/>
    </location>
</feature>
<name>A0A7W6XBM9_9HYPH</name>
<dbReference type="EMBL" id="JACIGY010000004">
    <property type="protein sequence ID" value="MBB4412870.1"/>
    <property type="molecule type" value="Genomic_DNA"/>
</dbReference>
<dbReference type="GO" id="GO:0003677">
    <property type="term" value="F:DNA binding"/>
    <property type="evidence" value="ECO:0007669"/>
    <property type="project" value="UniProtKB-KW"/>
</dbReference>
<dbReference type="InterPro" id="IPR005119">
    <property type="entry name" value="LysR_subst-bd"/>
</dbReference>
<dbReference type="InterPro" id="IPR036390">
    <property type="entry name" value="WH_DNA-bd_sf"/>
</dbReference>
<proteinExistence type="inferred from homology"/>
<dbReference type="Proteomes" id="UP000524535">
    <property type="component" value="Unassembled WGS sequence"/>
</dbReference>
<evidence type="ECO:0000313" key="7">
    <source>
        <dbReference type="EMBL" id="MBB4412870.1"/>
    </source>
</evidence>
<evidence type="ECO:0000256" key="4">
    <source>
        <dbReference type="ARBA" id="ARBA00023163"/>
    </source>
</evidence>
<dbReference type="Proteomes" id="UP000576087">
    <property type="component" value="Unassembled WGS sequence"/>
</dbReference>
<evidence type="ECO:0000259" key="5">
    <source>
        <dbReference type="PROSITE" id="PS50931"/>
    </source>
</evidence>
<gene>
    <name evidence="7" type="ORF">GGE31_003384</name>
    <name evidence="6" type="ORF">GGE33_002651</name>
    <name evidence="8" type="ORF">GGE35_003325</name>
</gene>
<dbReference type="RefSeq" id="WP_183823624.1">
    <property type="nucleotide sequence ID" value="NZ_JACIGW010000002.1"/>
</dbReference>
<keyword evidence="2" id="KW-0805">Transcription regulation</keyword>
<dbReference type="EMBL" id="JACIHM010000004">
    <property type="protein sequence ID" value="MBB4447502.1"/>
    <property type="molecule type" value="Genomic_DNA"/>
</dbReference>
<organism evidence="7 10">
    <name type="scientific">Aliirhizobium cellulosilyticum</name>
    <dbReference type="NCBI Taxonomy" id="393664"/>
    <lineage>
        <taxon>Bacteria</taxon>
        <taxon>Pseudomonadati</taxon>
        <taxon>Pseudomonadota</taxon>
        <taxon>Alphaproteobacteria</taxon>
        <taxon>Hyphomicrobiales</taxon>
        <taxon>Rhizobiaceae</taxon>
        <taxon>Aliirhizobium</taxon>
    </lineage>
</organism>
<dbReference type="Proteomes" id="UP000520770">
    <property type="component" value="Unassembled WGS sequence"/>
</dbReference>
<dbReference type="SUPFAM" id="SSF53850">
    <property type="entry name" value="Periplasmic binding protein-like II"/>
    <property type="match status" value="1"/>
</dbReference>
<dbReference type="EMBL" id="JACIGW010000002">
    <property type="protein sequence ID" value="MBB4348909.1"/>
    <property type="molecule type" value="Genomic_DNA"/>
</dbReference>
<dbReference type="PROSITE" id="PS50931">
    <property type="entry name" value="HTH_LYSR"/>
    <property type="match status" value="1"/>
</dbReference>
<dbReference type="Pfam" id="PF00126">
    <property type="entry name" value="HTH_1"/>
    <property type="match status" value="1"/>
</dbReference>
<dbReference type="CDD" id="cd08451">
    <property type="entry name" value="PBP2_BudR"/>
    <property type="match status" value="1"/>
</dbReference>
<evidence type="ECO:0000256" key="3">
    <source>
        <dbReference type="ARBA" id="ARBA00023125"/>
    </source>
</evidence>
<evidence type="ECO:0000313" key="6">
    <source>
        <dbReference type="EMBL" id="MBB4348909.1"/>
    </source>
</evidence>
<comment type="similarity">
    <text evidence="1">Belongs to the LysR transcriptional regulatory family.</text>
</comment>
<evidence type="ECO:0000256" key="1">
    <source>
        <dbReference type="ARBA" id="ARBA00009437"/>
    </source>
</evidence>
<evidence type="ECO:0000313" key="9">
    <source>
        <dbReference type="Proteomes" id="UP000520770"/>
    </source>
</evidence>
<keyword evidence="10" id="KW-1185">Reference proteome</keyword>
<keyword evidence="4" id="KW-0804">Transcription</keyword>
<evidence type="ECO:0000313" key="11">
    <source>
        <dbReference type="Proteomes" id="UP000576087"/>
    </source>
</evidence>
<dbReference type="Gene3D" id="3.40.190.10">
    <property type="entry name" value="Periplasmic binding protein-like II"/>
    <property type="match status" value="2"/>
</dbReference>
<comment type="caution">
    <text evidence="7">The sequence shown here is derived from an EMBL/GenBank/DDBJ whole genome shotgun (WGS) entry which is preliminary data.</text>
</comment>
<keyword evidence="3 7" id="KW-0238">DNA-binding</keyword>
<dbReference type="SUPFAM" id="SSF46785">
    <property type="entry name" value="Winged helix' DNA-binding domain"/>
    <property type="match status" value="1"/>
</dbReference>
<evidence type="ECO:0000313" key="10">
    <source>
        <dbReference type="Proteomes" id="UP000524535"/>
    </source>
</evidence>